<dbReference type="RefSeq" id="WP_317641277.1">
    <property type="nucleotide sequence ID" value="NZ_JAPMIV010000039.1"/>
</dbReference>
<gene>
    <name evidence="1" type="ORF">ORD21_15120</name>
</gene>
<reference evidence="1 2" key="1">
    <citation type="submission" date="2022-11" db="EMBL/GenBank/DDBJ databases">
        <title>Deinococcus ZS9-10, Low Temperature and Draught-tolerating, UV-resistant Bacteria from Continental Antarctica.</title>
        <authorList>
            <person name="Cheng L."/>
        </authorList>
    </citation>
    <scope>NUCLEOTIDE SEQUENCE [LARGE SCALE GENOMIC DNA]</scope>
    <source>
        <strain evidence="1 2">ZS9-10</strain>
    </source>
</reference>
<sequence>MNESRPRKPLFSSGSILRKRPPATPARLAVGAVLFAGCALGAWLTIPRPDVRVINASGQSITVMVSAGEGTVSQKLGIDRVWAVEQKFTGGGSLHFEVGLPNRQGVKTTLAAFKLPLRVAVDESGQVAPR</sequence>
<organism evidence="1 2">
    <name type="scientific">Deinococcus arenicola</name>
    <dbReference type="NCBI Taxonomy" id="2994950"/>
    <lineage>
        <taxon>Bacteria</taxon>
        <taxon>Thermotogati</taxon>
        <taxon>Deinococcota</taxon>
        <taxon>Deinococci</taxon>
        <taxon>Deinococcales</taxon>
        <taxon>Deinococcaceae</taxon>
        <taxon>Deinococcus</taxon>
    </lineage>
</organism>
<evidence type="ECO:0000313" key="1">
    <source>
        <dbReference type="EMBL" id="MDV6375928.1"/>
    </source>
</evidence>
<dbReference type="EMBL" id="JAPMIV010000039">
    <property type="protein sequence ID" value="MDV6375928.1"/>
    <property type="molecule type" value="Genomic_DNA"/>
</dbReference>
<name>A0ABU4DU69_9DEIO</name>
<protein>
    <submittedName>
        <fullName evidence="1">Uncharacterized protein</fullName>
    </submittedName>
</protein>
<evidence type="ECO:0000313" key="2">
    <source>
        <dbReference type="Proteomes" id="UP001276150"/>
    </source>
</evidence>
<proteinExistence type="predicted"/>
<accession>A0ABU4DU69</accession>
<comment type="caution">
    <text evidence="1">The sequence shown here is derived from an EMBL/GenBank/DDBJ whole genome shotgun (WGS) entry which is preliminary data.</text>
</comment>
<keyword evidence="2" id="KW-1185">Reference proteome</keyword>
<dbReference type="Proteomes" id="UP001276150">
    <property type="component" value="Unassembled WGS sequence"/>
</dbReference>